<evidence type="ECO:0000313" key="1">
    <source>
        <dbReference type="EMBL" id="EOQ94928.1"/>
    </source>
</evidence>
<keyword evidence="2" id="KW-1185">Reference proteome</keyword>
<comment type="caution">
    <text evidence="1">The sequence shown here is derived from an EMBL/GenBank/DDBJ whole genome shotgun (WGS) entry which is preliminary data.</text>
</comment>
<organism evidence="1 2">
    <name type="scientific">Leptospira wolbachii serovar Codice str. CDC</name>
    <dbReference type="NCBI Taxonomy" id="1218599"/>
    <lineage>
        <taxon>Bacteria</taxon>
        <taxon>Pseudomonadati</taxon>
        <taxon>Spirochaetota</taxon>
        <taxon>Spirochaetia</taxon>
        <taxon>Leptospirales</taxon>
        <taxon>Leptospiraceae</taxon>
        <taxon>Leptospira</taxon>
    </lineage>
</organism>
<gene>
    <name evidence="1" type="ORF">LEP1GSC195_0752</name>
</gene>
<dbReference type="Proteomes" id="UP000013984">
    <property type="component" value="Unassembled WGS sequence"/>
</dbReference>
<proteinExistence type="predicted"/>
<sequence>MHFRPMLKLCLLIFLLNCWIISVEGSIYIPFDKYYVSIQNQVVVVKRTKINPGLINRLTGDFDTKEDFFIVGKDHKLIYIGEYDGVSAGLSKSGSHLLLVNDKTLIISDGCRIHVIGEKEELNYNNLDTKNCSEEKGEEYYGVFAGSATNLFILRYGRIGLEKRGYGGELLKVDRKGFILNKFKMDSNASLQIFFDGERILVSNKNKNNCLDENLNLIQRFNSNIEWNVGFLSDKFFFGMKQYSNRAFIWQKDKGSCFKEYSVLEDKESIKDDLLVQVNNFNDGRFFYFLIRSENLCYADYSRIPIEKNCFSIGDHVDYLRKEDENIYEAVKYRDLYFGYQSLKFRINKNNEVEILQDWESKNFK</sequence>
<dbReference type="EMBL" id="AOGZ02000016">
    <property type="protein sequence ID" value="EOQ94928.1"/>
    <property type="molecule type" value="Genomic_DNA"/>
</dbReference>
<reference evidence="1" key="1">
    <citation type="submission" date="2013-04" db="EMBL/GenBank/DDBJ databases">
        <authorList>
            <person name="Harkins D.M."/>
            <person name="Durkin A.S."/>
            <person name="Brinkac L.M."/>
            <person name="Haft D.H."/>
            <person name="Selengut J.D."/>
            <person name="Sanka R."/>
            <person name="DePew J."/>
            <person name="Purushe J."/>
            <person name="Galloway R.L."/>
            <person name="Vinetz J.M."/>
            <person name="Sutton G.G."/>
            <person name="Nierman W.C."/>
            <person name="Fouts D.E."/>
        </authorList>
    </citation>
    <scope>NUCLEOTIDE SEQUENCE [LARGE SCALE GENOMIC DNA]</scope>
    <source>
        <strain evidence="1">CDC</strain>
    </source>
</reference>
<protein>
    <submittedName>
        <fullName evidence="1">Uncharacterized protein</fullName>
    </submittedName>
</protein>
<dbReference type="AlphaFoldDB" id="R8ZY97"/>
<evidence type="ECO:0000313" key="2">
    <source>
        <dbReference type="Proteomes" id="UP000013984"/>
    </source>
</evidence>
<accession>R8ZY97</accession>
<name>R8ZY97_9LEPT</name>